<dbReference type="Proteomes" id="UP000287651">
    <property type="component" value="Unassembled WGS sequence"/>
</dbReference>
<reference evidence="1 2" key="1">
    <citation type="journal article" date="2014" name="Agronomy (Basel)">
        <title>A Draft Genome Sequence for Ensete ventricosum, the Drought-Tolerant Tree Against Hunger.</title>
        <authorList>
            <person name="Harrison J."/>
            <person name="Moore K.A."/>
            <person name="Paszkiewicz K."/>
            <person name="Jones T."/>
            <person name="Grant M."/>
            <person name="Ambacheew D."/>
            <person name="Muzemil S."/>
            <person name="Studholme D.J."/>
        </authorList>
    </citation>
    <scope>NUCLEOTIDE SEQUENCE [LARGE SCALE GENOMIC DNA]</scope>
</reference>
<dbReference type="AlphaFoldDB" id="A0A426WXJ6"/>
<evidence type="ECO:0000313" key="2">
    <source>
        <dbReference type="Proteomes" id="UP000287651"/>
    </source>
</evidence>
<comment type="caution">
    <text evidence="1">The sequence shown here is derived from an EMBL/GenBank/DDBJ whole genome shotgun (WGS) entry which is preliminary data.</text>
</comment>
<dbReference type="EMBL" id="AMZH03034261">
    <property type="protein sequence ID" value="RRT32030.1"/>
    <property type="molecule type" value="Genomic_DNA"/>
</dbReference>
<evidence type="ECO:0000313" key="1">
    <source>
        <dbReference type="EMBL" id="RRT32030.1"/>
    </source>
</evidence>
<gene>
    <name evidence="1" type="ORF">B296_00046820</name>
</gene>
<proteinExistence type="predicted"/>
<organism evidence="1 2">
    <name type="scientific">Ensete ventricosum</name>
    <name type="common">Abyssinian banana</name>
    <name type="synonym">Musa ensete</name>
    <dbReference type="NCBI Taxonomy" id="4639"/>
    <lineage>
        <taxon>Eukaryota</taxon>
        <taxon>Viridiplantae</taxon>
        <taxon>Streptophyta</taxon>
        <taxon>Embryophyta</taxon>
        <taxon>Tracheophyta</taxon>
        <taxon>Spermatophyta</taxon>
        <taxon>Magnoliopsida</taxon>
        <taxon>Liliopsida</taxon>
        <taxon>Zingiberales</taxon>
        <taxon>Musaceae</taxon>
        <taxon>Ensete</taxon>
    </lineage>
</organism>
<sequence length="85" mass="10234">MMEQNAMTQQDQLDQAFYYIKELKERVDRLRELEETRSRVMIGFRPSHVEEINLEVILVRGSRTRFIHVSRGYQRPRGRRCGGHQ</sequence>
<name>A0A426WXJ6_ENSVE</name>
<accession>A0A426WXJ6</accession>
<protein>
    <submittedName>
        <fullName evidence="1">Uncharacterized protein</fullName>
    </submittedName>
</protein>